<protein>
    <submittedName>
        <fullName evidence="1">Uncharacterized protein</fullName>
    </submittedName>
</protein>
<sequence length="208" mass="25048">MVELFIKMEDKLLDDEKQTFVFGFSTTELVESVRLLMSDSHQIVLKSVQEKLKNEDRVLDDSKIQEIHDLFLRKAEEPLKKFENEVRTVMAIESKEEDTIEEYTDEDVHKLKLENEELDKEYLREKLFLLKCKQRKQEFDQHIKPVYEQTQQLINSYKNELDQNLYDAINLLKLTNEQEDCIRTELKDHEDLELFKMDYKPKNPPNLF</sequence>
<keyword evidence="2" id="KW-1185">Reference proteome</keyword>
<dbReference type="OrthoDB" id="1884855at2759"/>
<proteinExistence type="predicted"/>
<dbReference type="AlphaFoldDB" id="A0A9P0BIB7"/>
<dbReference type="Proteomes" id="UP001154078">
    <property type="component" value="Chromosome 9"/>
</dbReference>
<evidence type="ECO:0000313" key="1">
    <source>
        <dbReference type="EMBL" id="CAH0563444.1"/>
    </source>
</evidence>
<dbReference type="EMBL" id="OV121140">
    <property type="protein sequence ID" value="CAH0563444.1"/>
    <property type="molecule type" value="Genomic_DNA"/>
</dbReference>
<evidence type="ECO:0000313" key="2">
    <source>
        <dbReference type="Proteomes" id="UP001154078"/>
    </source>
</evidence>
<reference evidence="1" key="1">
    <citation type="submission" date="2021-12" db="EMBL/GenBank/DDBJ databases">
        <authorList>
            <person name="King R."/>
        </authorList>
    </citation>
    <scope>NUCLEOTIDE SEQUENCE</scope>
</reference>
<organism evidence="1 2">
    <name type="scientific">Brassicogethes aeneus</name>
    <name type="common">Rape pollen beetle</name>
    <name type="synonym">Meligethes aeneus</name>
    <dbReference type="NCBI Taxonomy" id="1431903"/>
    <lineage>
        <taxon>Eukaryota</taxon>
        <taxon>Metazoa</taxon>
        <taxon>Ecdysozoa</taxon>
        <taxon>Arthropoda</taxon>
        <taxon>Hexapoda</taxon>
        <taxon>Insecta</taxon>
        <taxon>Pterygota</taxon>
        <taxon>Neoptera</taxon>
        <taxon>Endopterygota</taxon>
        <taxon>Coleoptera</taxon>
        <taxon>Polyphaga</taxon>
        <taxon>Cucujiformia</taxon>
        <taxon>Nitidulidae</taxon>
        <taxon>Meligethinae</taxon>
        <taxon>Brassicogethes</taxon>
    </lineage>
</organism>
<name>A0A9P0BIB7_BRAAE</name>
<accession>A0A9P0BIB7</accession>
<gene>
    <name evidence="1" type="ORF">MELIAE_LOCUS12265</name>
</gene>